<keyword evidence="3" id="KW-1185">Reference proteome</keyword>
<keyword evidence="1" id="KW-0732">Signal</keyword>
<protein>
    <submittedName>
        <fullName evidence="2">Uncharacterized protein</fullName>
    </submittedName>
</protein>
<proteinExistence type="predicted"/>
<evidence type="ECO:0000313" key="2">
    <source>
        <dbReference type="EMBL" id="ARN18923.1"/>
    </source>
</evidence>
<dbReference type="Pfam" id="PF00657">
    <property type="entry name" value="Lipase_GDSL"/>
    <property type="match status" value="1"/>
</dbReference>
<name>A0A1W6L3W0_9BURK</name>
<dbReference type="KEGG" id="rgu:A4W93_02760"/>
<dbReference type="PROSITE" id="PS51257">
    <property type="entry name" value="PROKAR_LIPOPROTEIN"/>
    <property type="match status" value="1"/>
</dbReference>
<evidence type="ECO:0000313" key="3">
    <source>
        <dbReference type="Proteomes" id="UP000193427"/>
    </source>
</evidence>
<dbReference type="PANTHER" id="PTHR45642">
    <property type="entry name" value="GDSL ESTERASE/LIPASE EXL3"/>
    <property type="match status" value="1"/>
</dbReference>
<dbReference type="InterPro" id="IPR050592">
    <property type="entry name" value="GDSL_lipolytic_enzyme"/>
</dbReference>
<dbReference type="Proteomes" id="UP000193427">
    <property type="component" value="Chromosome"/>
</dbReference>
<dbReference type="Gene3D" id="3.40.50.1110">
    <property type="entry name" value="SGNH hydrolase"/>
    <property type="match status" value="1"/>
</dbReference>
<dbReference type="OrthoDB" id="5292073at2"/>
<dbReference type="PANTHER" id="PTHR45642:SF139">
    <property type="entry name" value="SGNH HYDROLASE-TYPE ESTERASE DOMAIN-CONTAINING PROTEIN"/>
    <property type="match status" value="1"/>
</dbReference>
<dbReference type="InterPro" id="IPR001087">
    <property type="entry name" value="GDSL"/>
</dbReference>
<dbReference type="RefSeq" id="WP_085749158.1">
    <property type="nucleotide sequence ID" value="NZ_BSPR01000012.1"/>
</dbReference>
<sequence>MKNHILAALAAAVLAACGGGGNDGENKSSATSVKVVGASLADSGAFGGAKFTVQPGVAGTSYQVYTQRIAATYGVPLCNSYTTANGMTATVNAGCTNYAVAGAKVHVNNGTAAVDTVPVSGIRQLVDAGNAGYAAGDLLIVGELSANDTATLVEAFLTAAAGSPASFQALLASLLTPAQLASTTESAALGAIYMQDVADKLTNAVKTNAIDKGAKRIAILNTLDVSRTPKLQGALAQIAAGPGGAAQATQVQALVRAWIKAYNDKLEANVAELNKAGTSSVIVVDFFTNFNNEMNDPPQYGLSNVTATVCDQIVTKGQAPAVTALSTPSTMAACTDVNASAITPAVAADGTSSWWTKYLFADNFHPTPYGHQLLAQMVAKRLTEAGWL</sequence>
<dbReference type="AlphaFoldDB" id="A0A1W6L3W0"/>
<gene>
    <name evidence="2" type="ORF">A4W93_02760</name>
</gene>
<dbReference type="InterPro" id="IPR036514">
    <property type="entry name" value="SGNH_hydro_sf"/>
</dbReference>
<dbReference type="SUPFAM" id="SSF52266">
    <property type="entry name" value="SGNH hydrolase"/>
    <property type="match status" value="1"/>
</dbReference>
<organism evidence="2 3">
    <name type="scientific">Piscinibacter gummiphilus</name>
    <dbReference type="NCBI Taxonomy" id="946333"/>
    <lineage>
        <taxon>Bacteria</taxon>
        <taxon>Pseudomonadati</taxon>
        <taxon>Pseudomonadota</taxon>
        <taxon>Betaproteobacteria</taxon>
        <taxon>Burkholderiales</taxon>
        <taxon>Sphaerotilaceae</taxon>
        <taxon>Piscinibacter</taxon>
    </lineage>
</organism>
<dbReference type="EMBL" id="CP015118">
    <property type="protein sequence ID" value="ARN18923.1"/>
    <property type="molecule type" value="Genomic_DNA"/>
</dbReference>
<dbReference type="GO" id="GO:0016788">
    <property type="term" value="F:hydrolase activity, acting on ester bonds"/>
    <property type="evidence" value="ECO:0007669"/>
    <property type="project" value="InterPro"/>
</dbReference>
<dbReference type="STRING" id="946333.A4W93_02760"/>
<accession>A0A1W6L3W0</accession>
<evidence type="ECO:0000256" key="1">
    <source>
        <dbReference type="ARBA" id="ARBA00022729"/>
    </source>
</evidence>
<reference evidence="2 3" key="1">
    <citation type="submission" date="2016-04" db="EMBL/GenBank/DDBJ databases">
        <title>Complete genome sequence of natural rubber-degrading, novel Gram-negative bacterium, Rhizobacter gummiphilus strain NS21.</title>
        <authorList>
            <person name="Tabata M."/>
            <person name="Kasai D."/>
            <person name="Fukuda M."/>
        </authorList>
    </citation>
    <scope>NUCLEOTIDE SEQUENCE [LARGE SCALE GENOMIC DNA]</scope>
    <source>
        <strain evidence="2 3">NS21</strain>
    </source>
</reference>